<dbReference type="AlphaFoldDB" id="A0A1E3A330"/>
<evidence type="ECO:0000313" key="1">
    <source>
        <dbReference type="EMBL" id="ODM03173.1"/>
    </source>
</evidence>
<name>A0A1E3A330_9FIRM</name>
<protein>
    <submittedName>
        <fullName evidence="1">Uncharacterized protein</fullName>
    </submittedName>
</protein>
<proteinExistence type="predicted"/>
<gene>
    <name evidence="1" type="ORF">BEI61_03967</name>
</gene>
<dbReference type="Proteomes" id="UP000094067">
    <property type="component" value="Unassembled WGS sequence"/>
</dbReference>
<dbReference type="EMBL" id="MCGH01000003">
    <property type="protein sequence ID" value="ODM03173.1"/>
    <property type="molecule type" value="Genomic_DNA"/>
</dbReference>
<reference evidence="1 2" key="1">
    <citation type="submission" date="2016-07" db="EMBL/GenBank/DDBJ databases">
        <title>Characterization of isolates of Eisenbergiella tayi derived from blood cultures, using whole genome sequencing.</title>
        <authorList>
            <person name="Burdz T."/>
            <person name="Wiebe D."/>
            <person name="Huynh C."/>
            <person name="Bernard K."/>
        </authorList>
    </citation>
    <scope>NUCLEOTIDE SEQUENCE [LARGE SCALE GENOMIC DNA]</scope>
    <source>
        <strain evidence="1 2">NML 110608</strain>
    </source>
</reference>
<comment type="caution">
    <text evidence="1">The sequence shown here is derived from an EMBL/GenBank/DDBJ whole genome shotgun (WGS) entry which is preliminary data.</text>
</comment>
<evidence type="ECO:0000313" key="2">
    <source>
        <dbReference type="Proteomes" id="UP000094067"/>
    </source>
</evidence>
<organism evidence="1 2">
    <name type="scientific">Eisenbergiella tayi</name>
    <dbReference type="NCBI Taxonomy" id="1432052"/>
    <lineage>
        <taxon>Bacteria</taxon>
        <taxon>Bacillati</taxon>
        <taxon>Bacillota</taxon>
        <taxon>Clostridia</taxon>
        <taxon>Lachnospirales</taxon>
        <taxon>Lachnospiraceae</taxon>
        <taxon>Eisenbergiella</taxon>
    </lineage>
</organism>
<sequence>MSTDKPRYSITLDDELFKEVEDFRFEKRYQTRNQATVELIKLGLQALREEKESPNN</sequence>
<accession>A0A1E3A330</accession>